<reference evidence="2" key="1">
    <citation type="submission" date="2021-05" db="EMBL/GenBank/DDBJ databases">
        <title>Direct Submission.</title>
        <authorList>
            <person name="Li K."/>
            <person name="Gao J."/>
        </authorList>
    </citation>
    <scope>NUCLEOTIDE SEQUENCE [LARGE SCALE GENOMIC DNA]</scope>
    <source>
        <strain evidence="2">MG62</strain>
    </source>
</reference>
<sequence>MGLLRTEGFDKLLETVASEAVAHKAAGPAVRHLATIGERLAPEVALGALRPGERHLLDAAETARATVAPAPADQDHTDQDHADGYRFGQLKAGKVCILGPGETGEPGLRVIALIDWPDGAPEGLEAERARLAAREAAEIESCRLWLQGQGEEHAAQLVARLRFLFRHVGPIRLYIGDACYTNLGREGNLVGKSVGPESDRCRMKVLSETPLGEWSAADACFVVCMSALISSGTPSRTEEFSGTQLIPSRLTAFLEGRVLAYDGDIPDIADSASPIGRLFELADLARELRARKLESGAVVYRTVQSMTINKKEHFFATAVTGADVPEEFLDTLSGFVPSAPDAVRGGALEVDWQPLLDGDPRPSRPGFGSRFEEVLHELVGAAGAGTGSDVSMSRGPRDTLRLSMLLAEGSIEPGHWKTGEYYCCVVPGEGFRRRLIDAGAAAEVPQVVRAIAARMRWNGWHFMPHAAAVTDDESLAERDWFFAPSMPDMTEWTSHHHQGHVANGVRHAIRVPFGITLAGAHRPGVHDLRLMRSEGDVYTPRDLRAAIAMGEILRGLYQERALRLEKRAETAVVDDFTNTWYQHRYGTEAPRGAQATTANENGV</sequence>
<name>A0ABX8FP62_9ACTN</name>
<gene>
    <name evidence="1" type="ORF">KJK29_10375</name>
</gene>
<dbReference type="Proteomes" id="UP000679629">
    <property type="component" value="Chromosome"/>
</dbReference>
<protein>
    <submittedName>
        <fullName evidence="1">Uncharacterized protein</fullName>
    </submittedName>
</protein>
<dbReference type="RefSeq" id="WP_215118419.1">
    <property type="nucleotide sequence ID" value="NZ_CP075896.1"/>
</dbReference>
<evidence type="ECO:0000313" key="1">
    <source>
        <dbReference type="EMBL" id="QWB22963.1"/>
    </source>
</evidence>
<dbReference type="EMBL" id="CP075896">
    <property type="protein sequence ID" value="QWB22963.1"/>
    <property type="molecule type" value="Genomic_DNA"/>
</dbReference>
<proteinExistence type="predicted"/>
<keyword evidence="2" id="KW-1185">Reference proteome</keyword>
<evidence type="ECO:0000313" key="2">
    <source>
        <dbReference type="Proteomes" id="UP000679629"/>
    </source>
</evidence>
<organism evidence="1 2">
    <name type="scientific">Streptomyces koelreuteriae</name>
    <dbReference type="NCBI Taxonomy" id="2838015"/>
    <lineage>
        <taxon>Bacteria</taxon>
        <taxon>Bacillati</taxon>
        <taxon>Actinomycetota</taxon>
        <taxon>Actinomycetes</taxon>
        <taxon>Kitasatosporales</taxon>
        <taxon>Streptomycetaceae</taxon>
        <taxon>Streptomyces</taxon>
    </lineage>
</organism>
<accession>A0ABX8FP62</accession>